<reference evidence="1 2" key="1">
    <citation type="submission" date="2021-06" db="EMBL/GenBank/DDBJ databases">
        <authorList>
            <person name="Kallberg Y."/>
            <person name="Tangrot J."/>
            <person name="Rosling A."/>
        </authorList>
    </citation>
    <scope>NUCLEOTIDE SEQUENCE [LARGE SCALE GENOMIC DNA]</scope>
    <source>
        <strain evidence="1 2">120-4 pot B 10/14</strain>
    </source>
</reference>
<evidence type="ECO:0000313" key="1">
    <source>
        <dbReference type="EMBL" id="CAG8772966.1"/>
    </source>
</evidence>
<dbReference type="EMBL" id="CAJVQB010015180">
    <property type="protein sequence ID" value="CAG8772966.1"/>
    <property type="molecule type" value="Genomic_DNA"/>
</dbReference>
<dbReference type="Proteomes" id="UP000789901">
    <property type="component" value="Unassembled WGS sequence"/>
</dbReference>
<keyword evidence="2" id="KW-1185">Reference proteome</keyword>
<evidence type="ECO:0000313" key="2">
    <source>
        <dbReference type="Proteomes" id="UP000789901"/>
    </source>
</evidence>
<gene>
    <name evidence="1" type="ORF">GMARGA_LOCUS18733</name>
</gene>
<protein>
    <submittedName>
        <fullName evidence="1">7806_t:CDS:1</fullName>
    </submittedName>
</protein>
<proteinExistence type="predicted"/>
<accession>A0ABN7VHV3</accession>
<comment type="caution">
    <text evidence="1">The sequence shown here is derived from an EMBL/GenBank/DDBJ whole genome shotgun (WGS) entry which is preliminary data.</text>
</comment>
<name>A0ABN7VHV3_GIGMA</name>
<sequence>MAIHFEKGKMIRVTQGEFDKETLIECSKNKMIVKNVPKIAAEATLHRQLKSINAKAVYISSKEMLEWATDLNKSGCTMYSRKEHIKKSMRIPLATHRPDKENIQPVGMQLVKGKNILNKRQTDNLQSDNNRFNIKENLSNHTGHTEPNEKSMMDLLCNIMNRLEIIKMLWKKLVEKMQKIFRNVIFDSNKEDLIHLNEVLDQIWENIETAIIAAAKKTKTAIAKAAIALGKLIREVKQNRISAKCLLVEVWNNQIRHINHLAETKVNKFLYSREDLKGWLTEVYTWYKALEVKLTTKSERVKSAEIKISLDCLLVKGNNQISLAMELEENIWQYQDVKLDEKVWHSNVTINTIKQCKNLDLIFDMVEGSWHLQENGPTIISMLDSKSEKQSKQPRIDLGLFFVRQLLDHNGKNLLTWQQVKTTRGANCRGKVSLWFQKLEELLIDDTESHKVKEDFFSNDINTSVL</sequence>
<organism evidence="1 2">
    <name type="scientific">Gigaspora margarita</name>
    <dbReference type="NCBI Taxonomy" id="4874"/>
    <lineage>
        <taxon>Eukaryota</taxon>
        <taxon>Fungi</taxon>
        <taxon>Fungi incertae sedis</taxon>
        <taxon>Mucoromycota</taxon>
        <taxon>Glomeromycotina</taxon>
        <taxon>Glomeromycetes</taxon>
        <taxon>Diversisporales</taxon>
        <taxon>Gigasporaceae</taxon>
        <taxon>Gigaspora</taxon>
    </lineage>
</organism>